<sequence>MEETNPTPPEEATQAPTSNELEQESKKGFPEEGIPKEEEIDLNEMFPGEDQDLNDLFPEKELKTLLHKVHKSQKDLAKINDRFVDDTENVVPKTSSGDEETDPSS</sequence>
<reference evidence="2 3" key="1">
    <citation type="submission" date="2020-02" db="EMBL/GenBank/DDBJ databases">
        <title>Genomic and physiological characterization of two novel Nitrospinaceae genera.</title>
        <authorList>
            <person name="Mueller A.J."/>
            <person name="Jung M.-Y."/>
            <person name="Strachan C.R."/>
            <person name="Herbold C.W."/>
            <person name="Kirkegaard R.H."/>
            <person name="Daims H."/>
        </authorList>
    </citation>
    <scope>NUCLEOTIDE SEQUENCE [LARGE SCALE GENOMIC DNA]</scope>
    <source>
        <strain evidence="2">EB</strain>
    </source>
</reference>
<dbReference type="Proteomes" id="UP000594688">
    <property type="component" value="Chromosome"/>
</dbReference>
<evidence type="ECO:0000313" key="3">
    <source>
        <dbReference type="Proteomes" id="UP000594688"/>
    </source>
</evidence>
<gene>
    <name evidence="2" type="ORF">G3M70_02445</name>
</gene>
<feature type="region of interest" description="Disordered" evidence="1">
    <location>
        <begin position="1"/>
        <end position="35"/>
    </location>
</feature>
<dbReference type="AlphaFoldDB" id="A0A7T0BTS6"/>
<dbReference type="EMBL" id="CP048685">
    <property type="protein sequence ID" value="QPJ60806.1"/>
    <property type="molecule type" value="Genomic_DNA"/>
</dbReference>
<evidence type="ECO:0000313" key="2">
    <source>
        <dbReference type="EMBL" id="QPJ60806.1"/>
    </source>
</evidence>
<protein>
    <submittedName>
        <fullName evidence="2">Uncharacterized protein</fullName>
    </submittedName>
</protein>
<evidence type="ECO:0000256" key="1">
    <source>
        <dbReference type="SAM" id="MobiDB-lite"/>
    </source>
</evidence>
<organism evidence="2 3">
    <name type="scientific">Candidatus Nitronauta litoralis</name>
    <dbReference type="NCBI Taxonomy" id="2705533"/>
    <lineage>
        <taxon>Bacteria</taxon>
        <taxon>Pseudomonadati</taxon>
        <taxon>Nitrospinota/Tectimicrobiota group</taxon>
        <taxon>Nitrospinota</taxon>
        <taxon>Nitrospinia</taxon>
        <taxon>Nitrospinales</taxon>
        <taxon>Nitrospinaceae</taxon>
        <taxon>Candidatus Nitronauta</taxon>
    </lineage>
</organism>
<proteinExistence type="predicted"/>
<feature type="compositionally biased region" description="Basic and acidic residues" evidence="1">
    <location>
        <begin position="23"/>
        <end position="35"/>
    </location>
</feature>
<name>A0A7T0BTS6_9BACT</name>
<dbReference type="KEGG" id="nli:G3M70_02445"/>
<accession>A0A7T0BTS6</accession>